<dbReference type="NCBIfam" id="NF004397">
    <property type="entry name" value="PRK05755.1"/>
    <property type="match status" value="1"/>
</dbReference>
<dbReference type="GO" id="GO:0003677">
    <property type="term" value="F:DNA binding"/>
    <property type="evidence" value="ECO:0007669"/>
    <property type="project" value="UniProtKB-UniRule"/>
</dbReference>
<proteinExistence type="inferred from homology"/>
<dbReference type="AlphaFoldDB" id="A0A9D1RDJ0"/>
<keyword evidence="9 13" id="KW-0238">DNA-binding</keyword>
<evidence type="ECO:0000256" key="12">
    <source>
        <dbReference type="NCBIfam" id="TIGR00593"/>
    </source>
</evidence>
<gene>
    <name evidence="13 16" type="primary">polA</name>
    <name evidence="16" type="ORF">IAA48_03840</name>
</gene>
<organism evidence="16 17">
    <name type="scientific">Candidatus Eubacterium faecipullorum</name>
    <dbReference type="NCBI Taxonomy" id="2838571"/>
    <lineage>
        <taxon>Bacteria</taxon>
        <taxon>Bacillati</taxon>
        <taxon>Bacillota</taxon>
        <taxon>Clostridia</taxon>
        <taxon>Eubacteriales</taxon>
        <taxon>Eubacteriaceae</taxon>
        <taxon>Eubacterium</taxon>
    </lineage>
</organism>
<dbReference type="InterPro" id="IPR008918">
    <property type="entry name" value="HhH2"/>
</dbReference>
<dbReference type="EC" id="2.7.7.7" evidence="2 12"/>
<dbReference type="CDD" id="cd06140">
    <property type="entry name" value="DNA_polA_I_Bacillus_like_exo"/>
    <property type="match status" value="1"/>
</dbReference>
<dbReference type="SUPFAM" id="SSF47807">
    <property type="entry name" value="5' to 3' exonuclease, C-terminal subdomain"/>
    <property type="match status" value="1"/>
</dbReference>
<evidence type="ECO:0000313" key="16">
    <source>
        <dbReference type="EMBL" id="HIW85607.1"/>
    </source>
</evidence>
<keyword evidence="10 13" id="KW-0234">DNA repair</keyword>
<dbReference type="InterPro" id="IPR020046">
    <property type="entry name" value="5-3_exonucl_a-hlix_arch_N"/>
</dbReference>
<evidence type="ECO:0000256" key="13">
    <source>
        <dbReference type="RuleBase" id="RU004460"/>
    </source>
</evidence>
<keyword evidence="13" id="KW-0378">Hydrolase</keyword>
<keyword evidence="13" id="KW-0540">Nuclease</keyword>
<evidence type="ECO:0000256" key="7">
    <source>
        <dbReference type="ARBA" id="ARBA00022763"/>
    </source>
</evidence>
<dbReference type="CDD" id="cd08637">
    <property type="entry name" value="DNA_pol_A_pol_I_C"/>
    <property type="match status" value="1"/>
</dbReference>
<dbReference type="SMART" id="SM00482">
    <property type="entry name" value="POLAc"/>
    <property type="match status" value="1"/>
</dbReference>
<feature type="domain" description="5'-3' exonuclease" evidence="14">
    <location>
        <begin position="1"/>
        <end position="263"/>
    </location>
</feature>
<dbReference type="PANTHER" id="PTHR10133:SF27">
    <property type="entry name" value="DNA POLYMERASE NU"/>
    <property type="match status" value="1"/>
</dbReference>
<keyword evidence="13" id="KW-0269">Exonuclease</keyword>
<evidence type="ECO:0000256" key="6">
    <source>
        <dbReference type="ARBA" id="ARBA00022705"/>
    </source>
</evidence>
<dbReference type="InterPro" id="IPR002421">
    <property type="entry name" value="5-3_exonuclease"/>
</dbReference>
<evidence type="ECO:0000256" key="8">
    <source>
        <dbReference type="ARBA" id="ARBA00022932"/>
    </source>
</evidence>
<name>A0A9D1RDJ0_9FIRM</name>
<dbReference type="Pfam" id="PF22619">
    <property type="entry name" value="DNA_polI_exo1"/>
    <property type="match status" value="1"/>
</dbReference>
<dbReference type="PANTHER" id="PTHR10133">
    <property type="entry name" value="DNA POLYMERASE I"/>
    <property type="match status" value="1"/>
</dbReference>
<dbReference type="SUPFAM" id="SSF88723">
    <property type="entry name" value="PIN domain-like"/>
    <property type="match status" value="1"/>
</dbReference>
<comment type="function">
    <text evidence="13">In addition to polymerase activity, this DNA polymerase exhibits 5'-3' exonuclease activity.</text>
</comment>
<dbReference type="InterPro" id="IPR019760">
    <property type="entry name" value="DNA-dir_DNA_pol_A_CS"/>
</dbReference>
<dbReference type="InterPro" id="IPR001098">
    <property type="entry name" value="DNA-dir_DNA_pol_A_palm_dom"/>
</dbReference>
<sequence length="856" mass="95067">MKLLVLDGNSIVNRAFYGIKLLSTKSGIYTNAVYGFLNILLKLKEIAQPDAVGVAFDVHAPTFRHEKYAEYKAGRHAMPDELSTQIPILKDILRSLGIKTVECPGWEADDILGTLAEACRDSGNECFIATGDRDSLQLAHGGVKVLLAHTKAGRPVTDIYDETAIKEEYGVTPAELIQVKALQGDASDNIPGVTGVGAKTALDLIQRFHTLDYIYENLDTIDIKKGVREKLARDKEKAYLSLDLGAIRTNAPVDTDLKDYVPTDASAAAALLAKYELYSLIDKFGLHAAQAVQPADKAEKISVSVKQTENLSAFDLGNPLYFTFDLENNEITRFYIAKGSDVFVAGKQQAGFEDFALRLVESDSAKYSYNTKYLHRLAAQNGTSCKNVCGDLMLSAYLLRPSDSNYDIDHLCMEYGIALPELSDETPANAAYAAVLGKLFEKTDALLKEADQTELLRDMELPLARVLAKMEVAGFAVDKKGIEEFSDRLGARIDELVREIYAQAGREFNINSPKQLGAVLFEEMQIPCKKKTKSGYSTKAEVLEELAPDYPIVKLILEYRSLAKLKSTYCDGLLKVIAQDGRIHTSFNQVETRTGRISSLEPNLQNIPIRTELGREMRRFFVAGAGCTLIDSDYSQIELRVLAALADDENMINAFNSGEDIHKTTAAQVFGLPQDMITPLLRSRAKAVNFGIVYGIGAFSLAKDIGVSVKEARDYINGYLHHFSGVQRYMDKMIETAKENGYAQTLFKRRRYLPELASSNHMLRAFGERVARNMPIQGTAADIIKIAMIRVDERLERENMHARLILQVHDELIVEAPLEEADKALCIVKEEMENACELKVRLVADGKIGRTWYDSH</sequence>
<dbReference type="SUPFAM" id="SSF56672">
    <property type="entry name" value="DNA/RNA polymerases"/>
    <property type="match status" value="1"/>
</dbReference>
<reference evidence="16" key="2">
    <citation type="submission" date="2021-04" db="EMBL/GenBank/DDBJ databases">
        <authorList>
            <person name="Gilroy R."/>
        </authorList>
    </citation>
    <scope>NUCLEOTIDE SEQUENCE</scope>
    <source>
        <strain evidence="16">421</strain>
    </source>
</reference>
<evidence type="ECO:0000256" key="5">
    <source>
        <dbReference type="ARBA" id="ARBA00022695"/>
    </source>
</evidence>
<dbReference type="EMBL" id="DXGE01000016">
    <property type="protein sequence ID" value="HIW85607.1"/>
    <property type="molecule type" value="Genomic_DNA"/>
</dbReference>
<dbReference type="InterPro" id="IPR018320">
    <property type="entry name" value="DNA_polymerase_1"/>
</dbReference>
<dbReference type="InterPro" id="IPR002298">
    <property type="entry name" value="DNA_polymerase_A"/>
</dbReference>
<dbReference type="Gene3D" id="1.10.150.20">
    <property type="entry name" value="5' to 3' exonuclease, C-terminal subdomain"/>
    <property type="match status" value="2"/>
</dbReference>
<dbReference type="Gene3D" id="3.30.70.370">
    <property type="match status" value="1"/>
</dbReference>
<dbReference type="FunFam" id="1.20.1060.10:FF:000001">
    <property type="entry name" value="DNA polymerase I"/>
    <property type="match status" value="1"/>
</dbReference>
<dbReference type="InterPro" id="IPR036279">
    <property type="entry name" value="5-3_exonuclease_C_sf"/>
</dbReference>
<evidence type="ECO:0000256" key="2">
    <source>
        <dbReference type="ARBA" id="ARBA00012417"/>
    </source>
</evidence>
<evidence type="ECO:0000256" key="11">
    <source>
        <dbReference type="ARBA" id="ARBA00049244"/>
    </source>
</evidence>
<dbReference type="GO" id="GO:0006302">
    <property type="term" value="P:double-strand break repair"/>
    <property type="evidence" value="ECO:0007669"/>
    <property type="project" value="TreeGrafter"/>
</dbReference>
<keyword evidence="4 13" id="KW-0808">Transferase</keyword>
<feature type="domain" description="DNA-directed DNA polymerase family A palm" evidence="15">
    <location>
        <begin position="614"/>
        <end position="820"/>
    </location>
</feature>
<keyword evidence="8 13" id="KW-0239">DNA-directed DNA polymerase</keyword>
<keyword evidence="7 13" id="KW-0227">DNA damage</keyword>
<evidence type="ECO:0000256" key="3">
    <source>
        <dbReference type="ARBA" id="ARBA00020311"/>
    </source>
</evidence>
<dbReference type="PROSITE" id="PS00447">
    <property type="entry name" value="DNA_POLYMERASE_A"/>
    <property type="match status" value="1"/>
</dbReference>
<dbReference type="InterPro" id="IPR043502">
    <property type="entry name" value="DNA/RNA_pol_sf"/>
</dbReference>
<accession>A0A9D1RDJ0</accession>
<dbReference type="InterPro" id="IPR012337">
    <property type="entry name" value="RNaseH-like_sf"/>
</dbReference>
<dbReference type="Gene3D" id="3.30.420.10">
    <property type="entry name" value="Ribonuclease H-like superfamily/Ribonuclease H"/>
    <property type="match status" value="1"/>
</dbReference>
<evidence type="ECO:0000259" key="15">
    <source>
        <dbReference type="SMART" id="SM00482"/>
    </source>
</evidence>
<dbReference type="FunFam" id="1.10.150.20:FF:000003">
    <property type="entry name" value="DNA polymerase I"/>
    <property type="match status" value="1"/>
</dbReference>
<dbReference type="Pfam" id="PF01367">
    <property type="entry name" value="5_3_exonuc"/>
    <property type="match status" value="1"/>
</dbReference>
<comment type="catalytic activity">
    <reaction evidence="11 13">
        <text>DNA(n) + a 2'-deoxyribonucleoside 5'-triphosphate = DNA(n+1) + diphosphate</text>
        <dbReference type="Rhea" id="RHEA:22508"/>
        <dbReference type="Rhea" id="RHEA-COMP:17339"/>
        <dbReference type="Rhea" id="RHEA-COMP:17340"/>
        <dbReference type="ChEBI" id="CHEBI:33019"/>
        <dbReference type="ChEBI" id="CHEBI:61560"/>
        <dbReference type="ChEBI" id="CHEBI:173112"/>
        <dbReference type="EC" id="2.7.7.7"/>
    </reaction>
</comment>
<evidence type="ECO:0000313" key="17">
    <source>
        <dbReference type="Proteomes" id="UP000824205"/>
    </source>
</evidence>
<comment type="caution">
    <text evidence="16">The sequence shown here is derived from an EMBL/GenBank/DDBJ whole genome shotgun (WGS) entry which is preliminary data.</text>
</comment>
<evidence type="ECO:0000256" key="9">
    <source>
        <dbReference type="ARBA" id="ARBA00023125"/>
    </source>
</evidence>
<evidence type="ECO:0000256" key="10">
    <source>
        <dbReference type="ARBA" id="ARBA00023204"/>
    </source>
</evidence>
<dbReference type="NCBIfam" id="TIGR00593">
    <property type="entry name" value="pola"/>
    <property type="match status" value="1"/>
</dbReference>
<comment type="subunit">
    <text evidence="13">Single-chain monomer with multiple functions.</text>
</comment>
<reference evidence="16" key="1">
    <citation type="journal article" date="2021" name="PeerJ">
        <title>Extensive microbial diversity within the chicken gut microbiome revealed by metagenomics and culture.</title>
        <authorList>
            <person name="Gilroy R."/>
            <person name="Ravi A."/>
            <person name="Getino M."/>
            <person name="Pursley I."/>
            <person name="Horton D.L."/>
            <person name="Alikhan N.F."/>
            <person name="Baker D."/>
            <person name="Gharbi K."/>
            <person name="Hall N."/>
            <person name="Watson M."/>
            <person name="Adriaenssens E.M."/>
            <person name="Foster-Nyarko E."/>
            <person name="Jarju S."/>
            <person name="Secka A."/>
            <person name="Antonio M."/>
            <person name="Oren A."/>
            <person name="Chaudhuri R.R."/>
            <person name="La Ragione R."/>
            <person name="Hildebrand F."/>
            <person name="Pallen M.J."/>
        </authorList>
    </citation>
    <scope>NUCLEOTIDE SEQUENCE</scope>
    <source>
        <strain evidence="16">421</strain>
    </source>
</reference>
<protein>
    <recommendedName>
        <fullName evidence="3 12">DNA polymerase I</fullName>
        <ecNumber evidence="2 12">2.7.7.7</ecNumber>
    </recommendedName>
</protein>
<keyword evidence="6 13" id="KW-0235">DNA replication</keyword>
<dbReference type="CDD" id="cd09898">
    <property type="entry name" value="H3TH_53EXO"/>
    <property type="match status" value="1"/>
</dbReference>
<comment type="similarity">
    <text evidence="1 13">Belongs to the DNA polymerase type-A family.</text>
</comment>
<dbReference type="InterPro" id="IPR029060">
    <property type="entry name" value="PIN-like_dom_sf"/>
</dbReference>
<dbReference type="GO" id="GO:0008409">
    <property type="term" value="F:5'-3' exonuclease activity"/>
    <property type="evidence" value="ECO:0007669"/>
    <property type="project" value="UniProtKB-UniRule"/>
</dbReference>
<dbReference type="Gene3D" id="3.40.50.1010">
    <property type="entry name" value="5'-nuclease"/>
    <property type="match status" value="1"/>
</dbReference>
<dbReference type="InterPro" id="IPR054690">
    <property type="entry name" value="DNA_polI_exonuclease"/>
</dbReference>
<keyword evidence="5 13" id="KW-0548">Nucleotidyltransferase</keyword>
<dbReference type="InterPro" id="IPR020045">
    <property type="entry name" value="DNA_polI_H3TH"/>
</dbReference>
<dbReference type="Pfam" id="PF00476">
    <property type="entry name" value="DNA_pol_A"/>
    <property type="match status" value="1"/>
</dbReference>
<dbReference type="GO" id="GO:0003887">
    <property type="term" value="F:DNA-directed DNA polymerase activity"/>
    <property type="evidence" value="ECO:0007669"/>
    <property type="project" value="UniProtKB-UniRule"/>
</dbReference>
<dbReference type="SMART" id="SM00279">
    <property type="entry name" value="HhH2"/>
    <property type="match status" value="1"/>
</dbReference>
<dbReference type="Pfam" id="PF02739">
    <property type="entry name" value="5_3_exonuc_N"/>
    <property type="match status" value="1"/>
</dbReference>
<evidence type="ECO:0000256" key="1">
    <source>
        <dbReference type="ARBA" id="ARBA00007705"/>
    </source>
</evidence>
<dbReference type="SUPFAM" id="SSF53098">
    <property type="entry name" value="Ribonuclease H-like"/>
    <property type="match status" value="1"/>
</dbReference>
<dbReference type="FunFam" id="1.10.150.20:FF:000002">
    <property type="entry name" value="DNA polymerase I"/>
    <property type="match status" value="1"/>
</dbReference>
<dbReference type="SMART" id="SM00475">
    <property type="entry name" value="53EXOc"/>
    <property type="match status" value="1"/>
</dbReference>
<dbReference type="InterPro" id="IPR036397">
    <property type="entry name" value="RNaseH_sf"/>
</dbReference>
<dbReference type="Gene3D" id="1.20.1060.10">
    <property type="entry name" value="Taq DNA Polymerase, Chain T, domain 4"/>
    <property type="match status" value="1"/>
</dbReference>
<dbReference type="CDD" id="cd09859">
    <property type="entry name" value="PIN_53EXO"/>
    <property type="match status" value="1"/>
</dbReference>
<dbReference type="PRINTS" id="PR00868">
    <property type="entry name" value="DNAPOLI"/>
</dbReference>
<dbReference type="GO" id="GO:0006261">
    <property type="term" value="P:DNA-templated DNA replication"/>
    <property type="evidence" value="ECO:0007669"/>
    <property type="project" value="UniProtKB-UniRule"/>
</dbReference>
<evidence type="ECO:0000256" key="4">
    <source>
        <dbReference type="ARBA" id="ARBA00022679"/>
    </source>
</evidence>
<dbReference type="Proteomes" id="UP000824205">
    <property type="component" value="Unassembled WGS sequence"/>
</dbReference>
<evidence type="ECO:0000259" key="14">
    <source>
        <dbReference type="SMART" id="SM00475"/>
    </source>
</evidence>